<keyword evidence="2" id="KW-0067">ATP-binding</keyword>
<evidence type="ECO:0000313" key="5">
    <source>
        <dbReference type="EMBL" id="AEB10727.1"/>
    </source>
</evidence>
<proteinExistence type="predicted"/>
<dbReference type="GO" id="GO:0005524">
    <property type="term" value="F:ATP binding"/>
    <property type="evidence" value="ECO:0007669"/>
    <property type="project" value="UniProtKB-KW"/>
</dbReference>
<dbReference type="Pfam" id="PF22982">
    <property type="entry name" value="WHD_HRQ1"/>
    <property type="match status" value="1"/>
</dbReference>
<dbReference type="InterPro" id="IPR027417">
    <property type="entry name" value="P-loop_NTPase"/>
</dbReference>
<dbReference type="AlphaFoldDB" id="F2NE97"/>
<dbReference type="CDD" id="cd17923">
    <property type="entry name" value="DEXHc_Hrq1-like"/>
    <property type="match status" value="1"/>
</dbReference>
<dbReference type="PANTHER" id="PTHR47957:SF3">
    <property type="entry name" value="ATP-DEPENDENT HELICASE HRQ1"/>
    <property type="match status" value="1"/>
</dbReference>
<accession>F2NE97</accession>
<dbReference type="EMBL" id="CP002629">
    <property type="protein sequence ID" value="AEB10727.1"/>
    <property type="molecule type" value="Genomic_DNA"/>
</dbReference>
<dbReference type="InterPro" id="IPR036397">
    <property type="entry name" value="RNaseH_sf"/>
</dbReference>
<dbReference type="GO" id="GO:0006289">
    <property type="term" value="P:nucleotide-excision repair"/>
    <property type="evidence" value="ECO:0007669"/>
    <property type="project" value="TreeGrafter"/>
</dbReference>
<dbReference type="InterPro" id="IPR001650">
    <property type="entry name" value="Helicase_C-like"/>
</dbReference>
<evidence type="ECO:0008006" key="7">
    <source>
        <dbReference type="Google" id="ProtNLM"/>
    </source>
</evidence>
<dbReference type="SUPFAM" id="SSF53098">
    <property type="entry name" value="Ribonuclease H-like"/>
    <property type="match status" value="1"/>
</dbReference>
<dbReference type="HOGENOM" id="CLU_000809_3_2_7"/>
<dbReference type="PROSITE" id="PS51192">
    <property type="entry name" value="HELICASE_ATP_BIND_1"/>
    <property type="match status" value="1"/>
</dbReference>
<dbReference type="InterPro" id="IPR055227">
    <property type="entry name" value="HRQ1_WHD"/>
</dbReference>
<dbReference type="SMART" id="SM00490">
    <property type="entry name" value="HELICc"/>
    <property type="match status" value="1"/>
</dbReference>
<evidence type="ECO:0000313" key="6">
    <source>
        <dbReference type="Proteomes" id="UP000000483"/>
    </source>
</evidence>
<protein>
    <recommendedName>
        <fullName evidence="7">DEAD/DEAH box helicase</fullName>
    </recommendedName>
</protein>
<dbReference type="SUPFAM" id="SSF52540">
    <property type="entry name" value="P-loop containing nucleoside triphosphate hydrolases"/>
    <property type="match status" value="1"/>
</dbReference>
<dbReference type="PANTHER" id="PTHR47957">
    <property type="entry name" value="ATP-DEPENDENT HELICASE HRQ1"/>
    <property type="match status" value="1"/>
</dbReference>
<evidence type="ECO:0000256" key="2">
    <source>
        <dbReference type="ARBA" id="ARBA00022840"/>
    </source>
</evidence>
<dbReference type="InterPro" id="IPR018973">
    <property type="entry name" value="MZB"/>
</dbReference>
<dbReference type="Pfam" id="PF00271">
    <property type="entry name" value="Helicase_C"/>
    <property type="match status" value="1"/>
</dbReference>
<dbReference type="OrthoDB" id="9815222at2"/>
<gene>
    <name evidence="5" type="ordered locus">Desac_2928</name>
</gene>
<dbReference type="Gene3D" id="3.30.420.10">
    <property type="entry name" value="Ribonuclease H-like superfamily/Ribonuclease H"/>
    <property type="match status" value="1"/>
</dbReference>
<dbReference type="GO" id="GO:0043138">
    <property type="term" value="F:3'-5' DNA helicase activity"/>
    <property type="evidence" value="ECO:0007669"/>
    <property type="project" value="TreeGrafter"/>
</dbReference>
<organism evidence="5 6">
    <name type="scientific">Desulfobacca acetoxidans (strain ATCC 700848 / DSM 11109 / ASRB2)</name>
    <dbReference type="NCBI Taxonomy" id="880072"/>
    <lineage>
        <taxon>Bacteria</taxon>
        <taxon>Pseudomonadati</taxon>
        <taxon>Thermodesulfobacteriota</taxon>
        <taxon>Desulfobaccia</taxon>
        <taxon>Desulfobaccales</taxon>
        <taxon>Desulfobaccaceae</taxon>
        <taxon>Desulfobacca</taxon>
    </lineage>
</organism>
<dbReference type="GO" id="GO:0003676">
    <property type="term" value="F:nucleic acid binding"/>
    <property type="evidence" value="ECO:0007669"/>
    <property type="project" value="InterPro"/>
</dbReference>
<dbReference type="Gene3D" id="3.40.50.300">
    <property type="entry name" value="P-loop containing nucleotide triphosphate hydrolases"/>
    <property type="match status" value="2"/>
</dbReference>
<evidence type="ECO:0000259" key="4">
    <source>
        <dbReference type="PROSITE" id="PS51194"/>
    </source>
</evidence>
<dbReference type="STRING" id="880072.Desac_2928"/>
<name>F2NE97_DESAR</name>
<dbReference type="CDD" id="cd18797">
    <property type="entry name" value="SF2_C_Hrq"/>
    <property type="match status" value="1"/>
</dbReference>
<reference evidence="5 6" key="1">
    <citation type="journal article" date="2011" name="Stand. Genomic Sci.">
        <title>Complete genome sequence of the acetate-degrading sulfate reducer Desulfobacca acetoxidans type strain (ASRB2).</title>
        <authorList>
            <person name="Goker M."/>
            <person name="Teshima H."/>
            <person name="Lapidus A."/>
            <person name="Nolan M."/>
            <person name="Lucas S."/>
            <person name="Hammon N."/>
            <person name="Deshpande S."/>
            <person name="Cheng J.F."/>
            <person name="Tapia R."/>
            <person name="Han C."/>
            <person name="Goodwin L."/>
            <person name="Pitluck S."/>
            <person name="Huntemann M."/>
            <person name="Liolios K."/>
            <person name="Ivanova N."/>
            <person name="Pagani I."/>
            <person name="Mavromatis K."/>
            <person name="Ovchinikova G."/>
            <person name="Pati A."/>
            <person name="Chen A."/>
            <person name="Palaniappan K."/>
            <person name="Land M."/>
            <person name="Hauser L."/>
            <person name="Brambilla E.M."/>
            <person name="Rohde M."/>
            <person name="Spring S."/>
            <person name="Detter J.C."/>
            <person name="Woyke T."/>
            <person name="Bristow J."/>
            <person name="Eisen J.A."/>
            <person name="Markowitz V."/>
            <person name="Hugenholtz P."/>
            <person name="Kyrpides N.C."/>
            <person name="Klenk H.P."/>
        </authorList>
    </citation>
    <scope>NUCLEOTIDE SEQUENCE [LARGE SCALE GENOMIC DNA]</scope>
    <source>
        <strain evidence="6">ATCC 700848 / DSM 11109 / ASRB2</strain>
    </source>
</reference>
<keyword evidence="1" id="KW-0547">Nucleotide-binding</keyword>
<dbReference type="InterPro" id="IPR012337">
    <property type="entry name" value="RNaseH-like_sf"/>
</dbReference>
<evidence type="ECO:0000259" key="3">
    <source>
        <dbReference type="PROSITE" id="PS51192"/>
    </source>
</evidence>
<keyword evidence="6" id="KW-1185">Reference proteome</keyword>
<dbReference type="InterPro" id="IPR011545">
    <property type="entry name" value="DEAD/DEAH_box_helicase_dom"/>
</dbReference>
<dbReference type="KEGG" id="dao:Desac_2928"/>
<dbReference type="RefSeq" id="WP_013707836.1">
    <property type="nucleotide sequence ID" value="NC_015388.1"/>
</dbReference>
<dbReference type="Pfam" id="PF00270">
    <property type="entry name" value="DEAD"/>
    <property type="match status" value="1"/>
</dbReference>
<dbReference type="InterPro" id="IPR014001">
    <property type="entry name" value="Helicase_ATP-bd"/>
</dbReference>
<sequence length="977" mass="108480">MAANNNPKLAAFIAELRSSPEVSPLISHYHHLTAQAARYGEPPVNLSPQLRSALAAQGIEQLYHHQSVALDRLRIGKHILVATPTASGKTLIYNLPVVATLLQKPNSCALYLFPLKALEQDQLKTLEEFKAALPAPAFTAAIYDGDTPPEVRKQLRLNPPQILISNPDMLHLALLPYHESWRGFFSRLKFVIIDEVHTYKGILGSHMAQVLRRLARICRYYGSNPQYILASATIANPEELAVKLTGQEVEVISESGAPLSGRHFLFINPDSSSAALAARLFVHSLRQGLATICFTQARKITELMHLWALRQAPDLKKLISSYRAGFLPEERREIEQRLAHGKMLGVISTSALEMGIDIGGLDVCILVGYPGTMVTAWQRSGRVGRWGQDSLVLLVAQPDALDQYFMVHPAEFFSRHFEAAVLDPHNPYVVRAHLPCAAQELPLKRATESVFDLAAAGELIATLEQERRLLRAADGEAWYASARFPQKEVNIRGIGQSLAIFKVGSRRAIGAIDGHRALTECHPGAIYLHKATSYLVEKLDLERRNVWVKPVEPQYFTRIQTEKETEILEEFGSRSSAAFTVHLGRLKVTQRILAYEKRRLVGQELLGIVPLELPPQIFETVGMWLEISDVIKNAVADAGRHFMGGIHALEHALISMFPLFALADRYDIGGISHPLHVQLGKAAVFIYDGYPGGVGLAARAYEMAEPLLAKTREMIASCQCEDGCPSCIHSPKCGAGNKPLDKAAAVQIAELLLGLQSRPEGPEPPSEEIVIQPMRESGGPSCSLPWGAARRIAVLDIETQLSAEEVGGWSRCSRMRLSVAVLADLSQERYEIFYEPQVDNLCRRLQEAELVVGFNLKRFDYRVLQPYTDIDLFGLPTLDIFEEMQTLLGHRLSLGHLAEKTLGAAKSGDGLLALKLFKEGRLEELVAYCRRDVELTARLFEFGAHRGYLLYQHRQGALVQAPVNWSADRLFNKHEAH</sequence>
<dbReference type="Proteomes" id="UP000000483">
    <property type="component" value="Chromosome"/>
</dbReference>
<reference evidence="6" key="2">
    <citation type="submission" date="2011-03" db="EMBL/GenBank/DDBJ databases">
        <title>The complete genome of Desulfobacca acetoxidans DSM 11109.</title>
        <authorList>
            <consortium name="US DOE Joint Genome Institute (JGI-PGF)"/>
            <person name="Lucas S."/>
            <person name="Copeland A."/>
            <person name="Lapidus A."/>
            <person name="Bruce D."/>
            <person name="Goodwin L."/>
            <person name="Pitluck S."/>
            <person name="Peters L."/>
            <person name="Kyrpides N."/>
            <person name="Mavromatis K."/>
            <person name="Ivanova N."/>
            <person name="Ovchinnikova G."/>
            <person name="Teshima H."/>
            <person name="Detter J.C."/>
            <person name="Han C."/>
            <person name="Land M."/>
            <person name="Hauser L."/>
            <person name="Markowitz V."/>
            <person name="Cheng J.-F."/>
            <person name="Hugenholtz P."/>
            <person name="Woyke T."/>
            <person name="Wu D."/>
            <person name="Spring S."/>
            <person name="Schueler E."/>
            <person name="Brambilla E."/>
            <person name="Klenk H.-P."/>
            <person name="Eisen J.A."/>
        </authorList>
    </citation>
    <scope>NUCLEOTIDE SEQUENCE [LARGE SCALE GENOMIC DNA]</scope>
    <source>
        <strain evidence="6">ATCC 700848 / DSM 11109 / ASRB2</strain>
    </source>
</reference>
<dbReference type="SMART" id="SM00487">
    <property type="entry name" value="DEXDc"/>
    <property type="match status" value="1"/>
</dbReference>
<dbReference type="eggNOG" id="COG1205">
    <property type="taxonomic scope" value="Bacteria"/>
</dbReference>
<feature type="domain" description="Helicase ATP-binding" evidence="3">
    <location>
        <begin position="70"/>
        <end position="252"/>
    </location>
</feature>
<feature type="domain" description="Helicase C-terminal" evidence="4">
    <location>
        <begin position="277"/>
        <end position="428"/>
    </location>
</feature>
<dbReference type="eggNOG" id="COG1111">
    <property type="taxonomic scope" value="Bacteria"/>
</dbReference>
<dbReference type="Pfam" id="PF09369">
    <property type="entry name" value="MZB"/>
    <property type="match status" value="1"/>
</dbReference>
<evidence type="ECO:0000256" key="1">
    <source>
        <dbReference type="ARBA" id="ARBA00022741"/>
    </source>
</evidence>
<dbReference type="GO" id="GO:0036297">
    <property type="term" value="P:interstrand cross-link repair"/>
    <property type="evidence" value="ECO:0007669"/>
    <property type="project" value="TreeGrafter"/>
</dbReference>
<dbReference type="PROSITE" id="PS51194">
    <property type="entry name" value="HELICASE_CTER"/>
    <property type="match status" value="1"/>
</dbReference>